<evidence type="ECO:0000256" key="1">
    <source>
        <dbReference type="ARBA" id="ARBA00004123"/>
    </source>
</evidence>
<dbReference type="EMBL" id="AHAT01024786">
    <property type="status" value="NOT_ANNOTATED_CDS"/>
    <property type="molecule type" value="Genomic_DNA"/>
</dbReference>
<dbReference type="InterPro" id="IPR047249">
    <property type="entry name" value="BRCT_p53bp1-like_rpt1"/>
</dbReference>
<keyword evidence="17" id="KW-0137">Centromere</keyword>
<feature type="compositionally biased region" description="Polar residues" evidence="19">
    <location>
        <begin position="175"/>
        <end position="202"/>
    </location>
</feature>
<dbReference type="GO" id="GO:0003677">
    <property type="term" value="F:DNA binding"/>
    <property type="evidence" value="ECO:0007669"/>
    <property type="project" value="UniProtKB-KW"/>
</dbReference>
<evidence type="ECO:0000256" key="3">
    <source>
        <dbReference type="ARBA" id="ARBA00022454"/>
    </source>
</evidence>
<dbReference type="PANTHER" id="PTHR15321">
    <property type="entry name" value="TUMOR SUPPRESSOR P53-BINDING PROTEIN 1"/>
    <property type="match status" value="1"/>
</dbReference>
<dbReference type="CDD" id="cd20383">
    <property type="entry name" value="Tudor_53BP1"/>
    <property type="match status" value="1"/>
</dbReference>
<keyword evidence="6" id="KW-0597">Phosphoprotein</keyword>
<feature type="compositionally biased region" description="Polar residues" evidence="19">
    <location>
        <begin position="1438"/>
        <end position="1452"/>
    </location>
</feature>
<dbReference type="FunFam" id="3.40.50.10190:FF:000005">
    <property type="entry name" value="Tumor suppressor p53-binding protein 1"/>
    <property type="match status" value="1"/>
</dbReference>
<feature type="compositionally biased region" description="Polar residues" evidence="19">
    <location>
        <begin position="484"/>
        <end position="497"/>
    </location>
</feature>
<feature type="compositionally biased region" description="Polar residues" evidence="19">
    <location>
        <begin position="824"/>
        <end position="846"/>
    </location>
</feature>
<dbReference type="GO" id="GO:0035861">
    <property type="term" value="C:site of double-strand break"/>
    <property type="evidence" value="ECO:0007669"/>
    <property type="project" value="UniProtKB-ARBA"/>
</dbReference>
<keyword evidence="12" id="KW-0238">DNA-binding</keyword>
<evidence type="ECO:0000256" key="15">
    <source>
        <dbReference type="ARBA" id="ARBA00023204"/>
    </source>
</evidence>
<dbReference type="InterPro" id="IPR036420">
    <property type="entry name" value="BRCT_dom_sf"/>
</dbReference>
<keyword evidence="9" id="KW-0995">Kinetochore</keyword>
<dbReference type="SUPFAM" id="SSF52113">
    <property type="entry name" value="BRCT domain"/>
    <property type="match status" value="2"/>
</dbReference>
<dbReference type="CTD" id="7158"/>
<keyword evidence="13" id="KW-0010">Activator</keyword>
<feature type="compositionally biased region" description="Polar residues" evidence="19">
    <location>
        <begin position="1225"/>
        <end position="1234"/>
    </location>
</feature>
<feature type="domain" description="BRCT" evidence="20">
    <location>
        <begin position="1858"/>
        <end position="1955"/>
    </location>
</feature>
<dbReference type="Gene3D" id="2.30.30.30">
    <property type="match status" value="1"/>
</dbReference>
<keyword evidence="15" id="KW-0234">DNA repair</keyword>
<dbReference type="InParanoid" id="W5NA27"/>
<dbReference type="InterPro" id="IPR014722">
    <property type="entry name" value="Rib_uL2_dom2"/>
</dbReference>
<dbReference type="InterPro" id="IPR047252">
    <property type="entry name" value="TP53BP1-like"/>
</dbReference>
<evidence type="ECO:0000256" key="16">
    <source>
        <dbReference type="ARBA" id="ARBA00023242"/>
    </source>
</evidence>
<comment type="subcellular location">
    <subcellularLocation>
        <location evidence="2">Chromosome</location>
        <location evidence="2">Centromere</location>
        <location evidence="2">Kinetochore</location>
    </subcellularLocation>
    <subcellularLocation>
        <location evidence="1">Nucleus</location>
    </subcellularLocation>
</comment>
<dbReference type="eggNOG" id="KOG3548">
    <property type="taxonomic scope" value="Eukaryota"/>
</dbReference>
<sequence>MEPGGSELEPSLPTQDNPCLIVEDSQPDSGALEEDPESGYRTLLAKRLSNLQPHAHSPVLELISSPLGGKGCGGDGQQEGQSDGHPSSATVDSNQTQSSALEEHSQLLVCPLKSPKRALGTVNSESAGEDVGDSADSTTHCAQSEVGTSQFGLLELSESQGLGEAHESREETDTSGRVTESPQKQSNQARGQSITGENSLTPPGQDDVSKRSEVTSSCTTELQSREVTNEKKMTFHHFLLGQGSEVFPQEEDSQLSTQEDLFERDDTGSTVDSTVAEPETPGMPASTPANSLRLLHLSGHTTLVQESLSQNSVEFVAPSQDNFGPTPIIVPNSPTEQEDEPGDDEPMDTSVSPDEAEQPQKKEEEPMETDQLPTESFHAHPDPISSSPKSRNSPALVLEKTLPVPSQPEFSHDIFVPTPSLEASSSSVAESGNKEVPPKDSPLRPLETGSSKDTQAEPSRQEQHKANPCQSGPSVPEESFRLELSTNSEGSSLFQKTQGKEEEDDSELTQIEELGDSAGAATNDPSVTPASQTKEKDMGNATGTLQPNESSLLNVSEGPKAIKDSSIEQTAKDSYPSENAKAEKFADEDNNVSDVSNASVTGSATDMQRASEATALTKPSSLQSAEPAGSASPSSSSPNPQTVDLATTSSVQEGPAAADLLKPATSESAPSSSGIPKDADPRTPEEAMEIQSRSPEAPEESRSKEAVSIKASDQEFGQNAGKPEGDDVTVDTSEEEPVQMEEEKKEDEGSGLCLALSQSQAFSPEPMEEEESFPAPEEPSIPKRDSPPGVERQSVGDGEDVPSSVIVIEESERDFQKEDEEVTLQPNKAQTVSSQPVILDSSQDSANVPDIPDNVQAKGTKVDMMGDKSVPSSNGSVHQASEKSSETNEAAERTDKVVDTRCPGELESQSAENSAAKSLSDSSGEIPFHFTLPKEGELIRPAATATPPPVDHLKLTPRHSTPIEVGSCSVRAAVTGDVSRETAMTTSDIMAEESGGDGVTSDSAFAVAERDAKLSLRMKLVTPVNEESPESACFSLQKPALSEEEVSVATATTVAKAVTSPLRSPSVFSRVCEVRRQVEAAGKERPRTPTRGGLSEEGEPGEEGQKALPLRHVPCSRAPQESDQSSSRPPEEEAGQGSSVRQRAQRLSVREKEIQTDALASGRLEETATQTEGRPGLAEEEEERCSATVQTDNASRALLRQRAVSQQTSFDATGTPTLPRKLQQRAVSQQTSFDASGPRQVMSKGDPESPPPRPPPGQSVRRHVRTIREVRTVVTRIITDVYYEDGKEVDRTVTEESEEPLVDCRVVESDLSPSRTAGSMTSGDLGDVSSLSSKTPSLQRNSSGASSGGPGPARRMGTEDATRGFIMPPHREASARLASPRKACGQQQGGSNGPGGSRGTEDRARELETGPLTPLTPRGRARRGRPTSRTPFSRECGTPTSRDSGQGLPSSSSEDEPYNQMCAHVSESPPEHRPLRRSNSPEFGVLPPQSPDTGGGASSFVGLRVVAKWSSNGYFYSGCITRDSGAGRFRLLFDDGYECDVLGKDILLCDPIPLETEVTALSEDEYFSAGVVKGHKKEGSDFFYCVEKDGQRKWYRRMAVILSLEQGNRLREQFGLGPYEPVTPLTKASDISLDNLVEGKRKRRGNVGASGTPTRGPSESPRAPGNTGKRKLINAAEEDKCPAKRGRKSACPKTGRRVEACNTSESGAELPSDPAELVETHGPLPQSATLFLGYAFLLTASSESDRETNQPGSEGEEEYVQTAPYNKHYTESQLRTGGGYILQDFNEGQCNAAYQSLLIADQYCRTQKYLLCVASGVPCVSHLWVQYCCRDNKLLNYKDYLLPAGVGLPDNRIVEWHPRRSPFQSLQVLLVSEHPVELWAELLMMGGASSVRQYKVDPDSPPISVGMFNLLVTDRSCPESVLKCAAALELPVVSPEWLIQSLIVGEQLAYDSQPQYRHDYTPPP</sequence>
<reference evidence="21" key="3">
    <citation type="submission" date="2025-09" db="UniProtKB">
        <authorList>
            <consortium name="Ensembl"/>
        </authorList>
    </citation>
    <scope>IDENTIFICATION</scope>
</reference>
<evidence type="ECO:0000256" key="5">
    <source>
        <dbReference type="ARBA" id="ARBA00022499"/>
    </source>
</evidence>
<feature type="compositionally biased region" description="Gly residues" evidence="19">
    <location>
        <begin position="68"/>
        <end position="77"/>
    </location>
</feature>
<proteinExistence type="predicted"/>
<dbReference type="OrthoDB" id="129353at2759"/>
<feature type="compositionally biased region" description="Acidic residues" evidence="19">
    <location>
        <begin position="726"/>
        <end position="740"/>
    </location>
</feature>
<protein>
    <recommendedName>
        <fullName evidence="18">TP53-binding protein 1</fullName>
    </recommendedName>
</protein>
<organism evidence="21 22">
    <name type="scientific">Lepisosteus oculatus</name>
    <name type="common">Spotted gar</name>
    <dbReference type="NCBI Taxonomy" id="7918"/>
    <lineage>
        <taxon>Eukaryota</taxon>
        <taxon>Metazoa</taxon>
        <taxon>Chordata</taxon>
        <taxon>Craniata</taxon>
        <taxon>Vertebrata</taxon>
        <taxon>Euteleostomi</taxon>
        <taxon>Actinopterygii</taxon>
        <taxon>Neopterygii</taxon>
        <taxon>Holostei</taxon>
        <taxon>Semionotiformes</taxon>
        <taxon>Lepisosteidae</taxon>
        <taxon>Lepisosteus</taxon>
    </lineage>
</organism>
<dbReference type="Gene3D" id="3.40.50.10190">
    <property type="entry name" value="BRCT domain"/>
    <property type="match status" value="2"/>
</dbReference>
<feature type="compositionally biased region" description="Polar residues" evidence="19">
    <location>
        <begin position="870"/>
        <end position="879"/>
    </location>
</feature>
<dbReference type="FunFam" id="2.30.30.30:FF:000019">
    <property type="entry name" value="Tumor suppressor p53-binding protein 1"/>
    <property type="match status" value="1"/>
</dbReference>
<evidence type="ECO:0000256" key="17">
    <source>
        <dbReference type="ARBA" id="ARBA00023328"/>
    </source>
</evidence>
<dbReference type="InterPro" id="IPR001357">
    <property type="entry name" value="BRCT_dom"/>
</dbReference>
<dbReference type="FunFam" id="2.30.30.140:FF:000021">
    <property type="entry name" value="Tumor suppressor p53-binding protein 1"/>
    <property type="match status" value="1"/>
</dbReference>
<dbReference type="GO" id="GO:0006303">
    <property type="term" value="P:double-strand break repair via nonhomologous end joining"/>
    <property type="evidence" value="ECO:0007669"/>
    <property type="project" value="UniProtKB-ARBA"/>
</dbReference>
<feature type="compositionally biased region" description="Low complexity" evidence="19">
    <location>
        <begin position="1322"/>
        <end position="1333"/>
    </location>
</feature>
<dbReference type="GO" id="GO:0000776">
    <property type="term" value="C:kinetochore"/>
    <property type="evidence" value="ECO:0007669"/>
    <property type="project" value="UniProtKB-KW"/>
</dbReference>
<reference evidence="21" key="2">
    <citation type="submission" date="2025-08" db="UniProtKB">
        <authorList>
            <consortium name="Ensembl"/>
        </authorList>
    </citation>
    <scope>IDENTIFICATION</scope>
</reference>
<keyword evidence="4" id="KW-0488">Methylation</keyword>
<feature type="region of interest" description="Disordered" evidence="19">
    <location>
        <begin position="1079"/>
        <end position="1265"/>
    </location>
</feature>
<dbReference type="Ensembl" id="ENSLOCT00000017517.1">
    <property type="protein sequence ID" value="ENSLOCP00000017486.1"/>
    <property type="gene ID" value="ENSLOCG00000014193.1"/>
</dbReference>
<keyword evidence="10" id="KW-0832">Ubl conjugation</keyword>
<feature type="compositionally biased region" description="Polar residues" evidence="19">
    <location>
        <begin position="1203"/>
        <end position="1216"/>
    </location>
</feature>
<dbReference type="GO" id="GO:0000077">
    <property type="term" value="P:DNA damage checkpoint signaling"/>
    <property type="evidence" value="ECO:0000318"/>
    <property type="project" value="GO_Central"/>
</dbReference>
<keyword evidence="16" id="KW-0539">Nucleus</keyword>
<keyword evidence="5" id="KW-1017">Isopeptide bond</keyword>
<keyword evidence="3" id="KW-0158">Chromosome</keyword>
<feature type="region of interest" description="Disordered" evidence="19">
    <location>
        <begin position="315"/>
        <end position="957"/>
    </location>
</feature>
<feature type="compositionally biased region" description="Basic and acidic residues" evidence="19">
    <location>
        <begin position="880"/>
        <end position="904"/>
    </location>
</feature>
<accession>W5NA27</accession>
<feature type="compositionally biased region" description="Polar residues" evidence="19">
    <location>
        <begin position="665"/>
        <end position="674"/>
    </location>
</feature>
<feature type="compositionally biased region" description="Polar residues" evidence="19">
    <location>
        <begin position="523"/>
        <end position="532"/>
    </location>
</feature>
<feature type="region of interest" description="Disordered" evidence="19">
    <location>
        <begin position="1"/>
        <end position="38"/>
    </location>
</feature>
<evidence type="ECO:0000256" key="12">
    <source>
        <dbReference type="ARBA" id="ARBA00023125"/>
    </source>
</evidence>
<evidence type="ECO:0000259" key="20">
    <source>
        <dbReference type="PROSITE" id="PS50172"/>
    </source>
</evidence>
<feature type="compositionally biased region" description="Basic and acidic residues" evidence="19">
    <location>
        <begin position="1399"/>
        <end position="1408"/>
    </location>
</feature>
<evidence type="ECO:0000256" key="13">
    <source>
        <dbReference type="ARBA" id="ARBA00023159"/>
    </source>
</evidence>
<dbReference type="GeneID" id="102695648"/>
<feature type="compositionally biased region" description="Pro residues" evidence="19">
    <location>
        <begin position="1248"/>
        <end position="1257"/>
    </location>
</feature>
<dbReference type="CDD" id="cd17724">
    <property type="entry name" value="BRCT_p53bp1_rpt2"/>
    <property type="match status" value="1"/>
</dbReference>
<keyword evidence="11" id="KW-0805">Transcription regulation</keyword>
<feature type="compositionally biased region" description="Polar residues" evidence="19">
    <location>
        <begin position="1311"/>
        <end position="1321"/>
    </location>
</feature>
<reference evidence="22" key="1">
    <citation type="submission" date="2011-12" db="EMBL/GenBank/DDBJ databases">
        <title>The Draft Genome of Lepisosteus oculatus.</title>
        <authorList>
            <consortium name="The Broad Institute Genome Assembly &amp; Analysis Group"/>
            <consortium name="Computational R&amp;D Group"/>
            <consortium name="and Sequencing Platform"/>
            <person name="Di Palma F."/>
            <person name="Alfoldi J."/>
            <person name="Johnson J."/>
            <person name="Berlin A."/>
            <person name="Gnerre S."/>
            <person name="Jaffe D."/>
            <person name="MacCallum I."/>
            <person name="Young S."/>
            <person name="Walker B.J."/>
            <person name="Lander E.S."/>
            <person name="Lindblad-Toh K."/>
        </authorList>
    </citation>
    <scope>NUCLEOTIDE SEQUENCE [LARGE SCALE GENOMIC DNA]</scope>
</reference>
<evidence type="ECO:0000256" key="4">
    <source>
        <dbReference type="ARBA" id="ARBA00022481"/>
    </source>
</evidence>
<feature type="compositionally biased region" description="Polar residues" evidence="19">
    <location>
        <begin position="541"/>
        <end position="554"/>
    </location>
</feature>
<evidence type="ECO:0000256" key="10">
    <source>
        <dbReference type="ARBA" id="ARBA00022843"/>
    </source>
</evidence>
<dbReference type="GO" id="GO:2000042">
    <property type="term" value="P:negative regulation of double-strand break repair via homologous recombination"/>
    <property type="evidence" value="ECO:0007669"/>
    <property type="project" value="UniProtKB-ARBA"/>
</dbReference>
<keyword evidence="22" id="KW-1185">Reference proteome</keyword>
<feature type="compositionally biased region" description="Acidic residues" evidence="19">
    <location>
        <begin position="809"/>
        <end position="822"/>
    </location>
</feature>
<evidence type="ECO:0000256" key="11">
    <source>
        <dbReference type="ARBA" id="ARBA00023015"/>
    </source>
</evidence>
<feature type="compositionally biased region" description="Polar residues" evidence="19">
    <location>
        <begin position="1119"/>
        <end position="1128"/>
    </location>
</feature>
<feature type="compositionally biased region" description="Low complexity" evidence="19">
    <location>
        <begin position="420"/>
        <end position="431"/>
    </location>
</feature>
<dbReference type="PANTHER" id="PTHR15321:SF3">
    <property type="entry name" value="TP53-BINDING PROTEIN 1"/>
    <property type="match status" value="1"/>
</dbReference>
<feature type="compositionally biased region" description="Basic and acidic residues" evidence="19">
    <location>
        <begin position="164"/>
        <end position="174"/>
    </location>
</feature>
<evidence type="ECO:0000256" key="18">
    <source>
        <dbReference type="ARBA" id="ARBA00073180"/>
    </source>
</evidence>
<evidence type="ECO:0000256" key="7">
    <source>
        <dbReference type="ARBA" id="ARBA00022737"/>
    </source>
</evidence>
<dbReference type="STRING" id="7918.ENSLOCP00000017486"/>
<keyword evidence="8" id="KW-0227">DNA damage</keyword>
<dbReference type="CDD" id="cd17745">
    <property type="entry name" value="BRCT_p53bp1_rpt1"/>
    <property type="match status" value="1"/>
</dbReference>
<feature type="compositionally biased region" description="Basic and acidic residues" evidence="19">
    <location>
        <begin position="223"/>
        <end position="233"/>
    </location>
</feature>
<feature type="compositionally biased region" description="Polar residues" evidence="19">
    <location>
        <begin position="384"/>
        <end position="393"/>
    </location>
</feature>
<dbReference type="PROSITE" id="PS50172">
    <property type="entry name" value="BRCT"/>
    <property type="match status" value="2"/>
</dbReference>
<dbReference type="Pfam" id="PF18428">
    <property type="entry name" value="BRCT_3"/>
    <property type="match status" value="1"/>
</dbReference>
<name>W5NA27_LEPOC</name>
<feature type="compositionally biased region" description="Basic and acidic residues" evidence="19">
    <location>
        <begin position="432"/>
        <end position="442"/>
    </location>
</feature>
<feature type="region of interest" description="Disordered" evidence="19">
    <location>
        <begin position="1291"/>
        <end position="1495"/>
    </location>
</feature>
<dbReference type="InterPro" id="IPR015125">
    <property type="entry name" value="53-BP1_Tudor"/>
</dbReference>
<feature type="compositionally biased region" description="Polar residues" evidence="19">
    <location>
        <begin position="448"/>
        <end position="458"/>
    </location>
</feature>
<dbReference type="Pfam" id="PF09038">
    <property type="entry name" value="53-BP1_Tudor"/>
    <property type="match status" value="1"/>
</dbReference>
<evidence type="ECO:0000256" key="14">
    <source>
        <dbReference type="ARBA" id="ARBA00023163"/>
    </source>
</evidence>
<evidence type="ECO:0000256" key="6">
    <source>
        <dbReference type="ARBA" id="ARBA00022553"/>
    </source>
</evidence>
<feature type="compositionally biased region" description="Acidic residues" evidence="19">
    <location>
        <begin position="336"/>
        <end position="347"/>
    </location>
</feature>
<feature type="compositionally biased region" description="Polar residues" evidence="19">
    <location>
        <begin position="135"/>
        <end position="151"/>
    </location>
</feature>
<dbReference type="Gene3D" id="2.30.30.140">
    <property type="match status" value="1"/>
</dbReference>
<feature type="compositionally biased region" description="Gly residues" evidence="19">
    <location>
        <begin position="1387"/>
        <end position="1398"/>
    </location>
</feature>
<evidence type="ECO:0000256" key="2">
    <source>
        <dbReference type="ARBA" id="ARBA00004629"/>
    </source>
</evidence>
<dbReference type="GO" id="GO:0016604">
    <property type="term" value="C:nuclear body"/>
    <property type="evidence" value="ECO:0007669"/>
    <property type="project" value="UniProtKB-ARBA"/>
</dbReference>
<feature type="compositionally biased region" description="Low complexity" evidence="19">
    <location>
        <begin position="152"/>
        <end position="163"/>
    </location>
</feature>
<dbReference type="GeneTree" id="ENSGT00390000011891"/>
<dbReference type="EMBL" id="AHAT01024787">
    <property type="status" value="NOT_ANNOTATED_CDS"/>
    <property type="molecule type" value="Genomic_DNA"/>
</dbReference>
<dbReference type="GO" id="GO:0045944">
    <property type="term" value="P:positive regulation of transcription by RNA polymerase II"/>
    <property type="evidence" value="ECO:0000318"/>
    <property type="project" value="GO_Central"/>
</dbReference>
<feature type="compositionally biased region" description="Polar residues" evidence="19">
    <location>
        <begin position="907"/>
        <end position="923"/>
    </location>
</feature>
<feature type="compositionally biased region" description="Polar residues" evidence="19">
    <location>
        <begin position="592"/>
        <end position="608"/>
    </location>
</feature>
<dbReference type="GO" id="GO:0140005">
    <property type="term" value="F:histone H4K20me2 reader activity"/>
    <property type="evidence" value="ECO:0007669"/>
    <property type="project" value="UniProtKB-ARBA"/>
</dbReference>
<evidence type="ECO:0000256" key="8">
    <source>
        <dbReference type="ARBA" id="ARBA00022763"/>
    </source>
</evidence>
<evidence type="ECO:0000313" key="21">
    <source>
        <dbReference type="Ensembl" id="ENSLOCP00000017486.1"/>
    </source>
</evidence>
<feature type="region of interest" description="Disordered" evidence="19">
    <location>
        <begin position="57"/>
        <end position="289"/>
    </location>
</feature>
<feature type="compositionally biased region" description="Polar residues" evidence="19">
    <location>
        <begin position="639"/>
        <end position="652"/>
    </location>
</feature>
<feature type="domain" description="BRCT" evidence="20">
    <location>
        <begin position="1726"/>
        <end position="1842"/>
    </location>
</feature>
<dbReference type="GO" id="GO:0042393">
    <property type="term" value="F:histone binding"/>
    <property type="evidence" value="ECO:0000318"/>
    <property type="project" value="GO_Central"/>
</dbReference>
<dbReference type="Proteomes" id="UP000018468">
    <property type="component" value="Linkage group LG3"/>
</dbReference>
<dbReference type="SUPFAM" id="SSF63748">
    <property type="entry name" value="Tudor/PWWP/MBT"/>
    <property type="match status" value="2"/>
</dbReference>
<feature type="compositionally biased region" description="Polar residues" evidence="19">
    <location>
        <begin position="85"/>
        <end position="100"/>
    </location>
</feature>
<dbReference type="Bgee" id="ENSLOCG00000014193">
    <property type="expression patterns" value="Expressed in brain and 13 other cell types or tissues"/>
</dbReference>
<dbReference type="FunFam" id="3.40.50.10190:FF:000003">
    <property type="entry name" value="Tumor suppressor p53-binding protein 1"/>
    <property type="match status" value="1"/>
</dbReference>
<keyword evidence="7" id="KW-0677">Repeat</keyword>
<dbReference type="InterPro" id="IPR047250">
    <property type="entry name" value="BRCT_p53bp1-like_rpt2"/>
</dbReference>
<dbReference type="GO" id="GO:0045830">
    <property type="term" value="P:positive regulation of isotype switching"/>
    <property type="evidence" value="ECO:0007669"/>
    <property type="project" value="UniProtKB-ARBA"/>
</dbReference>
<dbReference type="GO" id="GO:0005634">
    <property type="term" value="C:nucleus"/>
    <property type="evidence" value="ECO:0000318"/>
    <property type="project" value="GO_Central"/>
</dbReference>
<evidence type="ECO:0000256" key="19">
    <source>
        <dbReference type="SAM" id="MobiDB-lite"/>
    </source>
</evidence>
<dbReference type="OMA" id="CLERNEX"/>
<feature type="region of interest" description="Disordered" evidence="19">
    <location>
        <begin position="1633"/>
        <end position="1669"/>
    </location>
</feature>
<feature type="compositionally biased region" description="Low complexity" evidence="19">
    <location>
        <begin position="624"/>
        <end position="638"/>
    </location>
</feature>
<evidence type="ECO:0000256" key="9">
    <source>
        <dbReference type="ARBA" id="ARBA00022838"/>
    </source>
</evidence>
<evidence type="ECO:0000313" key="22">
    <source>
        <dbReference type="Proteomes" id="UP000018468"/>
    </source>
</evidence>
<keyword evidence="14" id="KW-0804">Transcription</keyword>